<dbReference type="CDD" id="cd00090">
    <property type="entry name" value="HTH_ARSR"/>
    <property type="match status" value="1"/>
</dbReference>
<dbReference type="Gene3D" id="1.10.10.10">
    <property type="entry name" value="Winged helix-like DNA-binding domain superfamily/Winged helix DNA-binding domain"/>
    <property type="match status" value="1"/>
</dbReference>
<dbReference type="InterPro" id="IPR051081">
    <property type="entry name" value="HTH_MetalResp_TranReg"/>
</dbReference>
<name>A0A7W6K0Z7_9HYPH</name>
<accession>A0A7W6K0Z7</accession>
<dbReference type="GO" id="GO:0003700">
    <property type="term" value="F:DNA-binding transcription factor activity"/>
    <property type="evidence" value="ECO:0007669"/>
    <property type="project" value="InterPro"/>
</dbReference>
<feature type="domain" description="HTH arsR-type" evidence="4">
    <location>
        <begin position="1"/>
        <end position="94"/>
    </location>
</feature>
<protein>
    <submittedName>
        <fullName evidence="5">DNA-binding transcriptional ArsR family regulator</fullName>
    </submittedName>
</protein>
<dbReference type="PANTHER" id="PTHR33154">
    <property type="entry name" value="TRANSCRIPTIONAL REGULATOR, ARSR FAMILY"/>
    <property type="match status" value="1"/>
</dbReference>
<dbReference type="SUPFAM" id="SSF46785">
    <property type="entry name" value="Winged helix' DNA-binding domain"/>
    <property type="match status" value="1"/>
</dbReference>
<dbReference type="GO" id="GO:0003677">
    <property type="term" value="F:DNA binding"/>
    <property type="evidence" value="ECO:0007669"/>
    <property type="project" value="UniProtKB-KW"/>
</dbReference>
<sequence>MTIVLEALANAQRLRVMGILFANEASSGYLAETLGASASAISQHLRRLREAGLVTTRRDGQMIYYSADTTRAEAVYIALDEIVIGLVPHSRDVAR</sequence>
<keyword evidence="6" id="KW-1185">Reference proteome</keyword>
<dbReference type="NCBIfam" id="NF033788">
    <property type="entry name" value="HTH_metalloreg"/>
    <property type="match status" value="1"/>
</dbReference>
<gene>
    <name evidence="5" type="ORF">GGQ66_000754</name>
</gene>
<dbReference type="EMBL" id="JACIDU010000002">
    <property type="protein sequence ID" value="MBB4102226.1"/>
    <property type="molecule type" value="Genomic_DNA"/>
</dbReference>
<dbReference type="Pfam" id="PF01022">
    <property type="entry name" value="HTH_5"/>
    <property type="match status" value="1"/>
</dbReference>
<dbReference type="InterPro" id="IPR001845">
    <property type="entry name" value="HTH_ArsR_DNA-bd_dom"/>
</dbReference>
<keyword evidence="1" id="KW-0805">Transcription regulation</keyword>
<evidence type="ECO:0000259" key="4">
    <source>
        <dbReference type="PROSITE" id="PS50987"/>
    </source>
</evidence>
<evidence type="ECO:0000256" key="3">
    <source>
        <dbReference type="ARBA" id="ARBA00023163"/>
    </source>
</evidence>
<evidence type="ECO:0000313" key="6">
    <source>
        <dbReference type="Proteomes" id="UP000584824"/>
    </source>
</evidence>
<dbReference type="Proteomes" id="UP000584824">
    <property type="component" value="Unassembled WGS sequence"/>
</dbReference>
<dbReference type="PRINTS" id="PR00778">
    <property type="entry name" value="HTHARSR"/>
</dbReference>
<keyword evidence="2 5" id="KW-0238">DNA-binding</keyword>
<dbReference type="AlphaFoldDB" id="A0A7W6K0Z7"/>
<dbReference type="PROSITE" id="PS50987">
    <property type="entry name" value="HTH_ARSR_2"/>
    <property type="match status" value="1"/>
</dbReference>
<comment type="caution">
    <text evidence="5">The sequence shown here is derived from an EMBL/GenBank/DDBJ whole genome shotgun (WGS) entry which is preliminary data.</text>
</comment>
<proteinExistence type="predicted"/>
<dbReference type="InterPro" id="IPR036390">
    <property type="entry name" value="WH_DNA-bd_sf"/>
</dbReference>
<reference evidence="5 6" key="1">
    <citation type="submission" date="2020-08" db="EMBL/GenBank/DDBJ databases">
        <title>Genomic Encyclopedia of Type Strains, Phase IV (KMG-IV): sequencing the most valuable type-strain genomes for metagenomic binning, comparative biology and taxonomic classification.</title>
        <authorList>
            <person name="Goeker M."/>
        </authorList>
    </citation>
    <scope>NUCLEOTIDE SEQUENCE [LARGE SCALE GENOMIC DNA]</scope>
    <source>
        <strain evidence="5 6">DSM 26385</strain>
    </source>
</reference>
<dbReference type="SMART" id="SM00418">
    <property type="entry name" value="HTH_ARSR"/>
    <property type="match status" value="1"/>
</dbReference>
<dbReference type="InterPro" id="IPR036388">
    <property type="entry name" value="WH-like_DNA-bd_sf"/>
</dbReference>
<dbReference type="RefSeq" id="WP_210287171.1">
    <property type="nucleotide sequence ID" value="NZ_JACIDU010000002.1"/>
</dbReference>
<evidence type="ECO:0000256" key="2">
    <source>
        <dbReference type="ARBA" id="ARBA00023125"/>
    </source>
</evidence>
<organism evidence="5 6">
    <name type="scientific">Allorhizobium borbori</name>
    <dbReference type="NCBI Taxonomy" id="485907"/>
    <lineage>
        <taxon>Bacteria</taxon>
        <taxon>Pseudomonadati</taxon>
        <taxon>Pseudomonadota</taxon>
        <taxon>Alphaproteobacteria</taxon>
        <taxon>Hyphomicrobiales</taxon>
        <taxon>Rhizobiaceae</taxon>
        <taxon>Rhizobium/Agrobacterium group</taxon>
        <taxon>Allorhizobium</taxon>
    </lineage>
</organism>
<dbReference type="InterPro" id="IPR011991">
    <property type="entry name" value="ArsR-like_HTH"/>
</dbReference>
<evidence type="ECO:0000256" key="1">
    <source>
        <dbReference type="ARBA" id="ARBA00023015"/>
    </source>
</evidence>
<keyword evidence="3" id="KW-0804">Transcription</keyword>
<dbReference type="PANTHER" id="PTHR33154:SF28">
    <property type="entry name" value="HTH-TYPE TRANSCRIPTIONAL REGULATOR YGAV-RELATED"/>
    <property type="match status" value="1"/>
</dbReference>
<evidence type="ECO:0000313" key="5">
    <source>
        <dbReference type="EMBL" id="MBB4102226.1"/>
    </source>
</evidence>